<keyword evidence="2" id="KW-0808">Transferase</keyword>
<evidence type="ECO:0000256" key="2">
    <source>
        <dbReference type="RuleBase" id="RU366043"/>
    </source>
</evidence>
<keyword evidence="2" id="KW-0735">Signal-anchor</keyword>
<dbReference type="PANTHER" id="PTHR10108:SF1130">
    <property type="entry name" value="METHYLTRANSFERASE PMT26-RELATED"/>
    <property type="match status" value="1"/>
</dbReference>
<evidence type="ECO:0000256" key="1">
    <source>
        <dbReference type="ARBA" id="ARBA00022603"/>
    </source>
</evidence>
<evidence type="ECO:0000313" key="4">
    <source>
        <dbReference type="Proteomes" id="UP000775213"/>
    </source>
</evidence>
<dbReference type="Proteomes" id="UP000775213">
    <property type="component" value="Unassembled WGS sequence"/>
</dbReference>
<comment type="subcellular location">
    <subcellularLocation>
        <location evidence="2">Membrane</location>
        <topology evidence="2">Single-pass type II membrane protein</topology>
    </subcellularLocation>
</comment>
<dbReference type="PANTHER" id="PTHR10108">
    <property type="entry name" value="SAM-DEPENDENT METHYLTRANSFERASE"/>
    <property type="match status" value="1"/>
</dbReference>
<keyword evidence="1 2" id="KW-0489">Methyltransferase</keyword>
<proteinExistence type="inferred from homology"/>
<dbReference type="InterPro" id="IPR004159">
    <property type="entry name" value="Put_SAM_MeTrfase"/>
</dbReference>
<dbReference type="AlphaFoldDB" id="A0AAV7GPH0"/>
<comment type="similarity">
    <text evidence="2">Belongs to the methyltransferase superfamily.</text>
</comment>
<dbReference type="GO" id="GO:0005802">
    <property type="term" value="C:trans-Golgi network"/>
    <property type="evidence" value="ECO:0007669"/>
    <property type="project" value="TreeGrafter"/>
</dbReference>
<sequence length="219" mass="24525">MFTLSPIVAHAHELAAFTARGSPFANRNSPGHASPSHLLVCHSPASLNAPTNSKEWAKLYGEKEICEMAKARDRRFNKCKNIKALTNKIVRIAELESMPDIAWGKWSCIVLDICCGVASLGGYILFQKMNTKLNTMRFALERGILAISYYGHHNATIPSRVLDVIHCAHCRVPWHIEDQTVRSVPWGRHCPLRSGTHLGGNKRREREAAIPIRKIDLIN</sequence>
<protein>
    <recommendedName>
        <fullName evidence="2">Methyltransferase</fullName>
        <ecNumber evidence="2">2.1.1.-</ecNumber>
    </recommendedName>
</protein>
<keyword evidence="4" id="KW-1185">Reference proteome</keyword>
<dbReference type="Pfam" id="PF03141">
    <property type="entry name" value="Methyltransf_29"/>
    <property type="match status" value="1"/>
</dbReference>
<reference evidence="3 4" key="1">
    <citation type="journal article" date="2021" name="Hortic Res">
        <title>Chromosome-scale assembly of the Dendrobium chrysotoxum genome enhances the understanding of orchid evolution.</title>
        <authorList>
            <person name="Zhang Y."/>
            <person name="Zhang G.Q."/>
            <person name="Zhang D."/>
            <person name="Liu X.D."/>
            <person name="Xu X.Y."/>
            <person name="Sun W.H."/>
            <person name="Yu X."/>
            <person name="Zhu X."/>
            <person name="Wang Z.W."/>
            <person name="Zhao X."/>
            <person name="Zhong W.Y."/>
            <person name="Chen H."/>
            <person name="Yin W.L."/>
            <person name="Huang T."/>
            <person name="Niu S.C."/>
            <person name="Liu Z.J."/>
        </authorList>
    </citation>
    <scope>NUCLEOTIDE SEQUENCE [LARGE SCALE GENOMIC DNA]</scope>
    <source>
        <strain evidence="3">Lindl</strain>
    </source>
</reference>
<comment type="caution">
    <text evidence="3">The sequence shown here is derived from an EMBL/GenBank/DDBJ whole genome shotgun (WGS) entry which is preliminary data.</text>
</comment>
<dbReference type="EMBL" id="JAGFBR010000012">
    <property type="protein sequence ID" value="KAH0457385.1"/>
    <property type="molecule type" value="Genomic_DNA"/>
</dbReference>
<gene>
    <name evidence="3" type="ORF">IEQ34_012700</name>
</gene>
<evidence type="ECO:0000313" key="3">
    <source>
        <dbReference type="EMBL" id="KAH0457385.1"/>
    </source>
</evidence>
<dbReference type="GO" id="GO:0016020">
    <property type="term" value="C:membrane"/>
    <property type="evidence" value="ECO:0007669"/>
    <property type="project" value="UniProtKB-SubCell"/>
</dbReference>
<dbReference type="GO" id="GO:0005768">
    <property type="term" value="C:endosome"/>
    <property type="evidence" value="ECO:0007669"/>
    <property type="project" value="TreeGrafter"/>
</dbReference>
<dbReference type="GO" id="GO:0032259">
    <property type="term" value="P:methylation"/>
    <property type="evidence" value="ECO:0007669"/>
    <property type="project" value="UniProtKB-KW"/>
</dbReference>
<organism evidence="3 4">
    <name type="scientific">Dendrobium chrysotoxum</name>
    <name type="common">Orchid</name>
    <dbReference type="NCBI Taxonomy" id="161865"/>
    <lineage>
        <taxon>Eukaryota</taxon>
        <taxon>Viridiplantae</taxon>
        <taxon>Streptophyta</taxon>
        <taxon>Embryophyta</taxon>
        <taxon>Tracheophyta</taxon>
        <taxon>Spermatophyta</taxon>
        <taxon>Magnoliopsida</taxon>
        <taxon>Liliopsida</taxon>
        <taxon>Asparagales</taxon>
        <taxon>Orchidaceae</taxon>
        <taxon>Epidendroideae</taxon>
        <taxon>Malaxideae</taxon>
        <taxon>Dendrobiinae</taxon>
        <taxon>Dendrobium</taxon>
    </lineage>
</organism>
<dbReference type="EC" id="2.1.1.-" evidence="2"/>
<keyword evidence="2" id="KW-0325">Glycoprotein</keyword>
<keyword evidence="2" id="KW-0812">Transmembrane</keyword>
<name>A0AAV7GPH0_DENCH</name>
<accession>A0AAV7GPH0</accession>
<dbReference type="GO" id="GO:0008168">
    <property type="term" value="F:methyltransferase activity"/>
    <property type="evidence" value="ECO:0007669"/>
    <property type="project" value="UniProtKB-UniRule"/>
</dbReference>